<keyword evidence="2" id="KW-1185">Reference proteome</keyword>
<dbReference type="EMBL" id="CP032412">
    <property type="protein sequence ID" value="AYB41811.1"/>
    <property type="molecule type" value="Genomic_DNA"/>
</dbReference>
<organism evidence="1 2">
    <name type="scientific">Paenibacillus lautus</name>
    <name type="common">Bacillus lautus</name>
    <dbReference type="NCBI Taxonomy" id="1401"/>
    <lineage>
        <taxon>Bacteria</taxon>
        <taxon>Bacillati</taxon>
        <taxon>Bacillota</taxon>
        <taxon>Bacilli</taxon>
        <taxon>Bacillales</taxon>
        <taxon>Paenibacillaceae</taxon>
        <taxon>Paenibacillus</taxon>
    </lineage>
</organism>
<gene>
    <name evidence="1" type="ORF">D5F53_00200</name>
</gene>
<sequence length="80" mass="9306">MLVKWLEPVIESKCEEINNQLLHNENGEVYSSVISIIKRNVSLDENESYELENYFLVAVRNAVEVSYRKGLIDGISIYRK</sequence>
<proteinExistence type="predicted"/>
<name>A0A385TEG6_PAELA</name>
<dbReference type="Proteomes" id="UP000266552">
    <property type="component" value="Chromosome"/>
</dbReference>
<evidence type="ECO:0000313" key="1">
    <source>
        <dbReference type="EMBL" id="AYB41811.1"/>
    </source>
</evidence>
<dbReference type="RefSeq" id="WP_119846137.1">
    <property type="nucleotide sequence ID" value="NZ_CP032412.1"/>
</dbReference>
<reference evidence="1 2" key="1">
    <citation type="submission" date="2018-09" db="EMBL/GenBank/DDBJ databases">
        <title>Genome Sequence of Paenibacillus lautus Strain E7593-69, Azo Dye-Degrading Bacteria, Isolated from Commercial Tattoo Inks.</title>
        <authorList>
            <person name="Nho S.W."/>
            <person name="Kim S.-J."/>
            <person name="Kweon O."/>
            <person name="Cerniglia C.E."/>
        </authorList>
    </citation>
    <scope>NUCLEOTIDE SEQUENCE [LARGE SCALE GENOMIC DNA]</scope>
    <source>
        <strain evidence="1 2">E7593-69</strain>
    </source>
</reference>
<evidence type="ECO:0000313" key="2">
    <source>
        <dbReference type="Proteomes" id="UP000266552"/>
    </source>
</evidence>
<accession>A0A385TEG6</accession>
<protein>
    <submittedName>
        <fullName evidence="1">Uncharacterized protein</fullName>
    </submittedName>
</protein>
<dbReference type="AlphaFoldDB" id="A0A385TEG6"/>
<dbReference type="KEGG" id="plw:D5F53_00200"/>